<dbReference type="GO" id="GO:0004252">
    <property type="term" value="F:serine-type endopeptidase activity"/>
    <property type="evidence" value="ECO:0007669"/>
    <property type="project" value="InterPro"/>
</dbReference>
<dbReference type="Pfam" id="PF01694">
    <property type="entry name" value="Rhomboid"/>
    <property type="match status" value="1"/>
</dbReference>
<dbReference type="Gene3D" id="1.20.1540.10">
    <property type="entry name" value="Rhomboid-like"/>
    <property type="match status" value="1"/>
</dbReference>
<comment type="caution">
    <text evidence="10">The sequence shown here is derived from an EMBL/GenBank/DDBJ whole genome shotgun (WGS) entry which is preliminary data.</text>
</comment>
<dbReference type="InterPro" id="IPR035952">
    <property type="entry name" value="Rhomboid-like_sf"/>
</dbReference>
<evidence type="ECO:0000256" key="7">
    <source>
        <dbReference type="SAM" id="MobiDB-lite"/>
    </source>
</evidence>
<dbReference type="InterPro" id="IPR022764">
    <property type="entry name" value="Peptidase_S54_rhomboid_dom"/>
</dbReference>
<feature type="transmembrane region" description="Helical" evidence="8">
    <location>
        <begin position="320"/>
        <end position="342"/>
    </location>
</feature>
<gene>
    <name evidence="10" type="ORF">BT67DRAFT_82556</name>
</gene>
<dbReference type="GO" id="GO:0016020">
    <property type="term" value="C:membrane"/>
    <property type="evidence" value="ECO:0007669"/>
    <property type="project" value="UniProtKB-SubCell"/>
</dbReference>
<accession>A0AAN6ZB63</accession>
<evidence type="ECO:0000256" key="5">
    <source>
        <dbReference type="ARBA" id="ARBA00022989"/>
    </source>
</evidence>
<keyword evidence="3 8" id="KW-0812">Transmembrane</keyword>
<feature type="transmembrane region" description="Helical" evidence="8">
    <location>
        <begin position="461"/>
        <end position="481"/>
    </location>
</feature>
<dbReference type="SUPFAM" id="SSF144091">
    <property type="entry name" value="Rhomboid-like"/>
    <property type="match status" value="1"/>
</dbReference>
<name>A0AAN6ZB63_9PEZI</name>
<evidence type="ECO:0000259" key="9">
    <source>
        <dbReference type="Pfam" id="PF01694"/>
    </source>
</evidence>
<comment type="subcellular location">
    <subcellularLocation>
        <location evidence="1">Membrane</location>
        <topology evidence="1">Multi-pass membrane protein</topology>
    </subcellularLocation>
</comment>
<feature type="transmembrane region" description="Helical" evidence="8">
    <location>
        <begin position="434"/>
        <end position="454"/>
    </location>
</feature>
<feature type="compositionally biased region" description="Basic and acidic residues" evidence="7">
    <location>
        <begin position="250"/>
        <end position="267"/>
    </location>
</feature>
<feature type="compositionally biased region" description="Acidic residues" evidence="7">
    <location>
        <begin position="195"/>
        <end position="208"/>
    </location>
</feature>
<feature type="region of interest" description="Disordered" evidence="7">
    <location>
        <begin position="39"/>
        <end position="62"/>
    </location>
</feature>
<evidence type="ECO:0000256" key="4">
    <source>
        <dbReference type="ARBA" id="ARBA00022801"/>
    </source>
</evidence>
<keyword evidence="11" id="KW-1185">Reference proteome</keyword>
<evidence type="ECO:0000256" key="2">
    <source>
        <dbReference type="ARBA" id="ARBA00009045"/>
    </source>
</evidence>
<dbReference type="GO" id="GO:0006465">
    <property type="term" value="P:signal peptide processing"/>
    <property type="evidence" value="ECO:0007669"/>
    <property type="project" value="TreeGrafter"/>
</dbReference>
<feature type="region of interest" description="Disordered" evidence="7">
    <location>
        <begin position="250"/>
        <end position="275"/>
    </location>
</feature>
<dbReference type="EMBL" id="MU853417">
    <property type="protein sequence ID" value="KAK4132605.1"/>
    <property type="molecule type" value="Genomic_DNA"/>
</dbReference>
<keyword evidence="4" id="KW-0378">Hydrolase</keyword>
<keyword evidence="5 8" id="KW-1133">Transmembrane helix</keyword>
<evidence type="ECO:0000313" key="10">
    <source>
        <dbReference type="EMBL" id="KAK4132605.1"/>
    </source>
</evidence>
<feature type="domain" description="Peptidase S54 rhomboid" evidence="9">
    <location>
        <begin position="398"/>
        <end position="544"/>
    </location>
</feature>
<reference evidence="10" key="2">
    <citation type="submission" date="2023-05" db="EMBL/GenBank/DDBJ databases">
        <authorList>
            <consortium name="Lawrence Berkeley National Laboratory"/>
            <person name="Steindorff A."/>
            <person name="Hensen N."/>
            <person name="Bonometti L."/>
            <person name="Westerberg I."/>
            <person name="Brannstrom I.O."/>
            <person name="Guillou S."/>
            <person name="Cros-Aarteil S."/>
            <person name="Calhoun S."/>
            <person name="Haridas S."/>
            <person name="Kuo A."/>
            <person name="Mondo S."/>
            <person name="Pangilinan J."/>
            <person name="Riley R."/>
            <person name="Labutti K."/>
            <person name="Andreopoulos B."/>
            <person name="Lipzen A."/>
            <person name="Chen C."/>
            <person name="Yanf M."/>
            <person name="Daum C."/>
            <person name="Ng V."/>
            <person name="Clum A."/>
            <person name="Ohm R."/>
            <person name="Martin F."/>
            <person name="Silar P."/>
            <person name="Natvig D."/>
            <person name="Lalanne C."/>
            <person name="Gautier V."/>
            <person name="Ament-Velasquez S.L."/>
            <person name="Kruys A."/>
            <person name="Hutchinson M.I."/>
            <person name="Powell A.J."/>
            <person name="Barry K."/>
            <person name="Miller A.N."/>
            <person name="Grigoriev I.V."/>
            <person name="Debuchy R."/>
            <person name="Gladieux P."/>
            <person name="Thoren M.H."/>
            <person name="Johannesson H."/>
        </authorList>
    </citation>
    <scope>NUCLEOTIDE SEQUENCE</scope>
    <source>
        <strain evidence="10">CBS 123565</strain>
    </source>
</reference>
<sequence length="573" mass="62068">MSSCSLGVNALRSGLQAAARQSEKRFVPIAFSARCFSSGPCSTRATRQPRHGGHGQPTITASYALPRNGRSGLLPRWPGIRTIFKGRDVTIATHYIDLPPDYVDKEGLPFAYHPLEAEDVVALFGPNITTAAANELLRILHGRRVAGTLEDPSVLINTAHFGSQHQSIALDYLRQHLPVDEIANAGLRAEDELAALEDGEGGGEEEAGEPGSMSRLKMYKGADAQSKKSVYGTSALDAIRAQNEAKWKAKLARQEEEQRKREEEEQHGQAGPLQVADQARARATGLRVALPPPSPKMEEFLRKGMSDLEEMPEMSKRARLWPSAALVLVVTGLCVALAAFYTPPQRAGRLFPDIPPAAATVGALILANVVGFGLWKLPHMWRLLNQHFIIVAATPRASTMLTGMFSHQKFWHLVPNMVVLWLFGVRLHDEVGRGAFLATYFASGALAGLGTLSWAVLGNNLLLASLGASGAVYGVGAAYLWLHRFDHFKVFGFPLPPSEGFQGLSIMALVAALNIGVLFTRGRSIMDVTSHLTGLATGLAAGHLYEKKKARQRLEHGAASRTAMLPKPLATRE</sequence>
<evidence type="ECO:0000256" key="6">
    <source>
        <dbReference type="ARBA" id="ARBA00023136"/>
    </source>
</evidence>
<feature type="transmembrane region" description="Helical" evidence="8">
    <location>
        <begin position="354"/>
        <end position="375"/>
    </location>
</feature>
<feature type="region of interest" description="Disordered" evidence="7">
    <location>
        <begin position="195"/>
        <end position="214"/>
    </location>
</feature>
<dbReference type="PANTHER" id="PTHR43731:SF14">
    <property type="entry name" value="PRESENILIN-ASSOCIATED RHOMBOID-LIKE PROTEIN, MITOCHONDRIAL"/>
    <property type="match status" value="1"/>
</dbReference>
<reference evidence="10" key="1">
    <citation type="journal article" date="2023" name="Mol. Phylogenet. Evol.">
        <title>Genome-scale phylogeny and comparative genomics of the fungal order Sordariales.</title>
        <authorList>
            <person name="Hensen N."/>
            <person name="Bonometti L."/>
            <person name="Westerberg I."/>
            <person name="Brannstrom I.O."/>
            <person name="Guillou S."/>
            <person name="Cros-Aarteil S."/>
            <person name="Calhoun S."/>
            <person name="Haridas S."/>
            <person name="Kuo A."/>
            <person name="Mondo S."/>
            <person name="Pangilinan J."/>
            <person name="Riley R."/>
            <person name="LaButti K."/>
            <person name="Andreopoulos B."/>
            <person name="Lipzen A."/>
            <person name="Chen C."/>
            <person name="Yan M."/>
            <person name="Daum C."/>
            <person name="Ng V."/>
            <person name="Clum A."/>
            <person name="Steindorff A."/>
            <person name="Ohm R.A."/>
            <person name="Martin F."/>
            <person name="Silar P."/>
            <person name="Natvig D.O."/>
            <person name="Lalanne C."/>
            <person name="Gautier V."/>
            <person name="Ament-Velasquez S.L."/>
            <person name="Kruys A."/>
            <person name="Hutchinson M.I."/>
            <person name="Powell A.J."/>
            <person name="Barry K."/>
            <person name="Miller A.N."/>
            <person name="Grigoriev I.V."/>
            <person name="Debuchy R."/>
            <person name="Gladieux P."/>
            <person name="Hiltunen Thoren M."/>
            <person name="Johannesson H."/>
        </authorList>
    </citation>
    <scope>NUCLEOTIDE SEQUENCE</scope>
    <source>
        <strain evidence="10">CBS 123565</strain>
    </source>
</reference>
<evidence type="ECO:0000256" key="3">
    <source>
        <dbReference type="ARBA" id="ARBA00022692"/>
    </source>
</evidence>
<protein>
    <submittedName>
        <fullName evidence="10">Rhomboid-domain-containing protein</fullName>
    </submittedName>
</protein>
<evidence type="ECO:0000256" key="1">
    <source>
        <dbReference type="ARBA" id="ARBA00004141"/>
    </source>
</evidence>
<organism evidence="10 11">
    <name type="scientific">Trichocladium antarcticum</name>
    <dbReference type="NCBI Taxonomy" id="1450529"/>
    <lineage>
        <taxon>Eukaryota</taxon>
        <taxon>Fungi</taxon>
        <taxon>Dikarya</taxon>
        <taxon>Ascomycota</taxon>
        <taxon>Pezizomycotina</taxon>
        <taxon>Sordariomycetes</taxon>
        <taxon>Sordariomycetidae</taxon>
        <taxon>Sordariales</taxon>
        <taxon>Chaetomiaceae</taxon>
        <taxon>Trichocladium</taxon>
    </lineage>
</organism>
<comment type="similarity">
    <text evidence="2">Belongs to the peptidase S54 family.</text>
</comment>
<evidence type="ECO:0000313" key="11">
    <source>
        <dbReference type="Proteomes" id="UP001304895"/>
    </source>
</evidence>
<keyword evidence="6 8" id="KW-0472">Membrane</keyword>
<feature type="transmembrane region" description="Helical" evidence="8">
    <location>
        <begin position="501"/>
        <end position="520"/>
    </location>
</feature>
<dbReference type="AlphaFoldDB" id="A0AAN6ZB63"/>
<dbReference type="PANTHER" id="PTHR43731">
    <property type="entry name" value="RHOMBOID PROTEASE"/>
    <property type="match status" value="1"/>
</dbReference>
<proteinExistence type="inferred from homology"/>
<evidence type="ECO:0000256" key="8">
    <source>
        <dbReference type="SAM" id="Phobius"/>
    </source>
</evidence>
<dbReference type="InterPro" id="IPR050925">
    <property type="entry name" value="Rhomboid_protease_S54"/>
</dbReference>
<feature type="transmembrane region" description="Helical" evidence="8">
    <location>
        <begin position="410"/>
        <end position="428"/>
    </location>
</feature>
<dbReference type="Proteomes" id="UP001304895">
    <property type="component" value="Unassembled WGS sequence"/>
</dbReference>